<organism evidence="1 2">
    <name type="scientific">Panagrolaimus sp. ES5</name>
    <dbReference type="NCBI Taxonomy" id="591445"/>
    <lineage>
        <taxon>Eukaryota</taxon>
        <taxon>Metazoa</taxon>
        <taxon>Ecdysozoa</taxon>
        <taxon>Nematoda</taxon>
        <taxon>Chromadorea</taxon>
        <taxon>Rhabditida</taxon>
        <taxon>Tylenchina</taxon>
        <taxon>Panagrolaimomorpha</taxon>
        <taxon>Panagrolaimoidea</taxon>
        <taxon>Panagrolaimidae</taxon>
        <taxon>Panagrolaimus</taxon>
    </lineage>
</organism>
<evidence type="ECO:0000313" key="1">
    <source>
        <dbReference type="Proteomes" id="UP000887579"/>
    </source>
</evidence>
<proteinExistence type="predicted"/>
<evidence type="ECO:0000313" key="2">
    <source>
        <dbReference type="WBParaSite" id="ES5_v2.g8233.t1"/>
    </source>
</evidence>
<sequence>MEVEEMGGNAQSRSSTHSEEIIPNLDKIVNENEIKREAEMEVDQDRIMMPPPPLPWVKLKPTKLEECKFIPTPKPAVKDWNEQLISMYGSVENAHKKPWMSSEEATALDTIGPNTKMMERFSIQNWDFAPESIKDSHENSPLFKFPEEDGLDREISRKLQIVRDTISLYRTMRLFNDTQNLKRPVFLPFLRRNLRYTNYIPTEDKKSNKALLIKENKENAKEVEGEAQVSESSPDTTVSVKSEEEKPNRMERSTHNVHDLSIKLLSIKHKMLPAGHKASVTFFYAIYKYSTKCFSSINKVDSSTFTVDVEENLIPVNIDLPPDLEFNENDPYEIFIILRVLFFDASKDTYGGKSLRNVPARLAGQCERAREEEKASRKGSQKVREPREGDSVIEAQKLDIDFDDKKWQRDKDVVKKMIALGSKYHTNPFVYIEINTTEEDDSAVHSNGRPKKQLKIIKEKATEKTDGKSENDVPVVRSKYDLPPAIVYQLSLDFMYKDKNDEECKPHRVIAGFNTIVSENHENIDTTGTKLSRPRGRPPLSKKQQQQQQMRANSLEPKTVAAGAAASSSSFIPSSSSSSSSRPPEIAVAIASIDEKAPPPRLFTYCSSRSPGYCIFCEISHKNLFSLMYHYRTCHSRFNYVYRSAVEYKNGHYLPGFVLSLASTDEDIFWHQKKESFHIYKKLWPRKFKMDNAFFTPCNTLVKGITDGLQDIPPLMSMKSQYNRYGSRPIHYEHTKYGRLIKPMPDWMIVKMKRDLNDIVDLDPHEVTFMMEWNKFLYLYGPITGKETNVYKLCRSFIETRRKEIIDLHLEIPTVTLIVYFVQNKILSSDELYDIIMRLRTNYDPFTDILHPLSINERRRAKRHIQKQEALAERLRRKRPKKHYEPTTLSLRRRLADSGDGDEARSRTGSLEPFNEGSSPTSSSSTTDAADSPSPDHDDLMYFENES</sequence>
<reference evidence="2" key="1">
    <citation type="submission" date="2022-11" db="UniProtKB">
        <authorList>
            <consortium name="WormBaseParasite"/>
        </authorList>
    </citation>
    <scope>IDENTIFICATION</scope>
</reference>
<dbReference type="WBParaSite" id="ES5_v2.g8233.t1">
    <property type="protein sequence ID" value="ES5_v2.g8233.t1"/>
    <property type="gene ID" value="ES5_v2.g8233"/>
</dbReference>
<accession>A0AC34GTW0</accession>
<protein>
    <submittedName>
        <fullName evidence="2">Polycomb protein VEFS-Box domain-containing protein</fullName>
    </submittedName>
</protein>
<dbReference type="Proteomes" id="UP000887579">
    <property type="component" value="Unplaced"/>
</dbReference>
<name>A0AC34GTW0_9BILA</name>